<keyword evidence="4" id="KW-0472">Membrane</keyword>
<name>A0ABT1LGR6_9HYPH</name>
<keyword evidence="3" id="KW-1133">Transmembrane helix</keyword>
<proteinExistence type="predicted"/>
<evidence type="ECO:0000256" key="1">
    <source>
        <dbReference type="ARBA" id="ARBA00004127"/>
    </source>
</evidence>
<reference evidence="6 7" key="1">
    <citation type="submission" date="2022-07" db="EMBL/GenBank/DDBJ databases">
        <authorList>
            <person name="Li W.-J."/>
            <person name="Deng Q.-Q."/>
        </authorList>
    </citation>
    <scope>NUCLEOTIDE SEQUENCE [LARGE SCALE GENOMIC DNA]</scope>
    <source>
        <strain evidence="6 7">SYSU M60028</strain>
    </source>
</reference>
<dbReference type="Pfam" id="PF06803">
    <property type="entry name" value="DUF1232"/>
    <property type="match status" value="1"/>
</dbReference>
<evidence type="ECO:0000256" key="2">
    <source>
        <dbReference type="ARBA" id="ARBA00022692"/>
    </source>
</evidence>
<feature type="domain" description="DUF1232" evidence="5">
    <location>
        <begin position="68"/>
        <end position="103"/>
    </location>
</feature>
<dbReference type="InterPro" id="IPR010652">
    <property type="entry name" value="DUF1232"/>
</dbReference>
<dbReference type="EMBL" id="JANCLU010000018">
    <property type="protein sequence ID" value="MCP8940146.1"/>
    <property type="molecule type" value="Genomic_DNA"/>
</dbReference>
<sequence length="129" mass="14437">MTASPEDPIVRRLTPEEVEEIRRSMRDEKRLFDDVRALLRRVGRKLPFAEDVLAAYYCALDPATERRVKLTILAALAYFVMPFDVLPDLLPLIGFTDDAAVIATAIATVAGAIKPEHRERAKETLDADA</sequence>
<dbReference type="Proteomes" id="UP001205890">
    <property type="component" value="Unassembled WGS sequence"/>
</dbReference>
<evidence type="ECO:0000313" key="6">
    <source>
        <dbReference type="EMBL" id="MCP8940146.1"/>
    </source>
</evidence>
<keyword evidence="2" id="KW-0812">Transmembrane</keyword>
<protein>
    <submittedName>
        <fullName evidence="6">YkvA family protein</fullName>
    </submittedName>
</protein>
<comment type="subcellular location">
    <subcellularLocation>
        <location evidence="1">Endomembrane system</location>
        <topology evidence="1">Multi-pass membrane protein</topology>
    </subcellularLocation>
</comment>
<accession>A0ABT1LGR6</accession>
<gene>
    <name evidence="6" type="ORF">NK718_16585</name>
</gene>
<keyword evidence="7" id="KW-1185">Reference proteome</keyword>
<organism evidence="6 7">
    <name type="scientific">Alsobacter ponti</name>
    <dbReference type="NCBI Taxonomy" id="2962936"/>
    <lineage>
        <taxon>Bacteria</taxon>
        <taxon>Pseudomonadati</taxon>
        <taxon>Pseudomonadota</taxon>
        <taxon>Alphaproteobacteria</taxon>
        <taxon>Hyphomicrobiales</taxon>
        <taxon>Alsobacteraceae</taxon>
        <taxon>Alsobacter</taxon>
    </lineage>
</organism>
<evidence type="ECO:0000259" key="5">
    <source>
        <dbReference type="Pfam" id="PF06803"/>
    </source>
</evidence>
<dbReference type="RefSeq" id="WP_254744544.1">
    <property type="nucleotide sequence ID" value="NZ_JANCLU010000018.1"/>
</dbReference>
<comment type="caution">
    <text evidence="6">The sequence shown here is derived from an EMBL/GenBank/DDBJ whole genome shotgun (WGS) entry which is preliminary data.</text>
</comment>
<evidence type="ECO:0000256" key="4">
    <source>
        <dbReference type="ARBA" id="ARBA00023136"/>
    </source>
</evidence>
<evidence type="ECO:0000256" key="3">
    <source>
        <dbReference type="ARBA" id="ARBA00022989"/>
    </source>
</evidence>
<evidence type="ECO:0000313" key="7">
    <source>
        <dbReference type="Proteomes" id="UP001205890"/>
    </source>
</evidence>